<dbReference type="OrthoDB" id="9815657at2"/>
<dbReference type="PROSITE" id="PS51257">
    <property type="entry name" value="PROKAR_LIPOPROTEIN"/>
    <property type="match status" value="1"/>
</dbReference>
<comment type="caution">
    <text evidence="4">The sequence shown here is derived from an EMBL/GenBank/DDBJ whole genome shotgun (WGS) entry which is preliminary data.</text>
</comment>
<dbReference type="RefSeq" id="WP_095606829.1">
    <property type="nucleotide sequence ID" value="NZ_NSKE01000007.1"/>
</dbReference>
<accession>A0A2A2G8K2</accession>
<feature type="domain" description="IPT/TIG" evidence="3">
    <location>
        <begin position="28"/>
        <end position="110"/>
    </location>
</feature>
<evidence type="ECO:0000259" key="3">
    <source>
        <dbReference type="SMART" id="SM00429"/>
    </source>
</evidence>
<feature type="domain" description="IPT/TIG" evidence="3">
    <location>
        <begin position="113"/>
        <end position="201"/>
    </location>
</feature>
<protein>
    <recommendedName>
        <fullName evidence="3">IPT/TIG domain-containing protein</fullName>
    </recommendedName>
</protein>
<dbReference type="Proteomes" id="UP000218831">
    <property type="component" value="Unassembled WGS sequence"/>
</dbReference>
<keyword evidence="5" id="KW-1185">Reference proteome</keyword>
<evidence type="ECO:0000256" key="1">
    <source>
        <dbReference type="SAM" id="MobiDB-lite"/>
    </source>
</evidence>
<dbReference type="InterPro" id="IPR011042">
    <property type="entry name" value="6-blade_b-propeller_TolB-like"/>
</dbReference>
<evidence type="ECO:0000313" key="4">
    <source>
        <dbReference type="EMBL" id="PAU93638.1"/>
    </source>
</evidence>
<dbReference type="Pfam" id="PF26549">
    <property type="entry name" value="Tricorn_N"/>
    <property type="match status" value="2"/>
</dbReference>
<name>A0A2A2G8K2_9BACT</name>
<dbReference type="Pfam" id="PF01833">
    <property type="entry name" value="TIG"/>
    <property type="match status" value="2"/>
</dbReference>
<evidence type="ECO:0000256" key="2">
    <source>
        <dbReference type="SAM" id="SignalP"/>
    </source>
</evidence>
<feature type="signal peptide" evidence="2">
    <location>
        <begin position="1"/>
        <end position="21"/>
    </location>
</feature>
<evidence type="ECO:0000313" key="5">
    <source>
        <dbReference type="Proteomes" id="UP000218831"/>
    </source>
</evidence>
<dbReference type="SUPFAM" id="SSF69304">
    <property type="entry name" value="Tricorn protease N-terminal domain"/>
    <property type="match status" value="1"/>
</dbReference>
<dbReference type="InterPro" id="IPR013783">
    <property type="entry name" value="Ig-like_fold"/>
</dbReference>
<gene>
    <name evidence="4" type="ORF">CK503_10815</name>
</gene>
<dbReference type="Gene3D" id="2.60.40.10">
    <property type="entry name" value="Immunoglobulins"/>
    <property type="match status" value="2"/>
</dbReference>
<dbReference type="InterPro" id="IPR002909">
    <property type="entry name" value="IPT_dom"/>
</dbReference>
<proteinExistence type="predicted"/>
<dbReference type="InterPro" id="IPR014756">
    <property type="entry name" value="Ig_E-set"/>
</dbReference>
<keyword evidence="2" id="KW-0732">Signal</keyword>
<sequence>MRRFLLMTICVAIVFAFGSCGTDSGGPNPQIDGLQPDSGPPGTMVTVNGSGFSPEAASNTVTFDGTTAPVNSATESTIETEVPDGLSQGSVPVEVTVGDQTASGPSFTVEQAAPGISSVEPDSGTVGTEVTINGMNFSATASENTIAFNGTQAPVNGAAEDQLLTEVPQGATDGPIEVTVKQKSTTGPDFDVITEGTLKLITSTSGKNQDSNGYTGTVDGSASKLFKANDDKFFVDLQKGSHDVELSGIAQNCTVSGNNPRSVSITAGDTTSTTFDVSCQAVATDKIVFDSDRASGSSRNFDIYIMSSDGSSPFRLTTDPAYEFDPDVSPDGTKILFSSERDGNREIYTMDADGSNLTRITNNSTGDVAPTWSPDGSEIAFISNRDESTGELYTMNADGSSVQRLTNNSAYNDSPDWSPDGSKIAFRSNRDGDYDIYKINPDGSGLQQLTINSVRDSEPAWSPDGEHIIFQSELPSNRDLYKMSKAGNNLINLTDDPALDGGPSWGPQN</sequence>
<dbReference type="PANTHER" id="PTHR36842">
    <property type="entry name" value="PROTEIN TOLB HOMOLOG"/>
    <property type="match status" value="1"/>
</dbReference>
<dbReference type="CDD" id="cd00603">
    <property type="entry name" value="IPT_PCSR"/>
    <property type="match status" value="2"/>
</dbReference>
<dbReference type="Gene3D" id="2.120.10.30">
    <property type="entry name" value="TolB, C-terminal domain"/>
    <property type="match status" value="2"/>
</dbReference>
<dbReference type="PANTHER" id="PTHR36842:SF1">
    <property type="entry name" value="PROTEIN TOLB"/>
    <property type="match status" value="1"/>
</dbReference>
<organism evidence="4 5">
    <name type="scientific">Fodinibius salipaludis</name>
    <dbReference type="NCBI Taxonomy" id="2032627"/>
    <lineage>
        <taxon>Bacteria</taxon>
        <taxon>Pseudomonadati</taxon>
        <taxon>Balneolota</taxon>
        <taxon>Balneolia</taxon>
        <taxon>Balneolales</taxon>
        <taxon>Balneolaceae</taxon>
        <taxon>Fodinibius</taxon>
    </lineage>
</organism>
<dbReference type="AlphaFoldDB" id="A0A2A2G8K2"/>
<feature type="compositionally biased region" description="Polar residues" evidence="1">
    <location>
        <begin position="45"/>
        <end position="69"/>
    </location>
</feature>
<reference evidence="4 5" key="1">
    <citation type="submission" date="2017-08" db="EMBL/GenBank/DDBJ databases">
        <title>Aliifodinibius alkalisoli sp. nov., isolated from saline alkaline soil.</title>
        <authorList>
            <person name="Liu D."/>
            <person name="Zhang G."/>
        </authorList>
    </citation>
    <scope>NUCLEOTIDE SEQUENCE [LARGE SCALE GENOMIC DNA]</scope>
    <source>
        <strain evidence="4 5">WN023</strain>
    </source>
</reference>
<dbReference type="SUPFAM" id="SSF81296">
    <property type="entry name" value="E set domains"/>
    <property type="match status" value="2"/>
</dbReference>
<dbReference type="EMBL" id="NSKE01000007">
    <property type="protein sequence ID" value="PAU93638.1"/>
    <property type="molecule type" value="Genomic_DNA"/>
</dbReference>
<dbReference type="SMART" id="SM00429">
    <property type="entry name" value="IPT"/>
    <property type="match status" value="2"/>
</dbReference>
<feature type="region of interest" description="Disordered" evidence="1">
    <location>
        <begin position="26"/>
        <end position="69"/>
    </location>
</feature>
<feature type="chain" id="PRO_5013104475" description="IPT/TIG domain-containing protein" evidence="2">
    <location>
        <begin position="22"/>
        <end position="509"/>
    </location>
</feature>